<dbReference type="Pfam" id="PF09179">
    <property type="entry name" value="TilS"/>
    <property type="match status" value="1"/>
</dbReference>
<keyword evidence="4 8" id="KW-0819">tRNA processing</keyword>
<dbReference type="RefSeq" id="WP_132501660.1">
    <property type="nucleotide sequence ID" value="NZ_LVXA01000001.1"/>
</dbReference>
<reference evidence="10 11" key="1">
    <citation type="submission" date="2019-03" db="EMBL/GenBank/DDBJ databases">
        <title>Genomic Encyclopedia of Type Strains, Phase IV (KMG-IV): sequencing the most valuable type-strain genomes for metagenomic binning, comparative biology and taxonomic classification.</title>
        <authorList>
            <person name="Goeker M."/>
        </authorList>
    </citation>
    <scope>NUCLEOTIDE SEQUENCE [LARGE SCALE GENOMIC DNA]</scope>
    <source>
        <strain evidence="10 11">DSM 16380</strain>
    </source>
</reference>
<evidence type="ECO:0000256" key="8">
    <source>
        <dbReference type="HAMAP-Rule" id="MF_01161"/>
    </source>
</evidence>
<comment type="subcellular location">
    <subcellularLocation>
        <location evidence="1 8">Cytoplasm</location>
    </subcellularLocation>
</comment>
<name>A0A4R2N6W6_9PAST</name>
<feature type="binding site" evidence="8">
    <location>
        <begin position="24"/>
        <end position="29"/>
    </location>
    <ligand>
        <name>ATP</name>
        <dbReference type="ChEBI" id="CHEBI:30616"/>
    </ligand>
</feature>
<evidence type="ECO:0000256" key="1">
    <source>
        <dbReference type="ARBA" id="ARBA00004496"/>
    </source>
</evidence>
<dbReference type="HAMAP" id="MF_01161">
    <property type="entry name" value="tRNA_Ile_lys_synt"/>
    <property type="match status" value="1"/>
</dbReference>
<dbReference type="GO" id="GO:0005737">
    <property type="term" value="C:cytoplasm"/>
    <property type="evidence" value="ECO:0007669"/>
    <property type="project" value="UniProtKB-SubCell"/>
</dbReference>
<evidence type="ECO:0000259" key="9">
    <source>
        <dbReference type="SMART" id="SM00977"/>
    </source>
</evidence>
<dbReference type="EMBL" id="SLXJ01000010">
    <property type="protein sequence ID" value="TCP16662.1"/>
    <property type="molecule type" value="Genomic_DNA"/>
</dbReference>
<dbReference type="Gene3D" id="1.20.59.20">
    <property type="match status" value="1"/>
</dbReference>
<sequence>MLSYIHSQIQHYLPDQKQFLIGLSGGVDSVALLHLFKDLRFLHPITLRAIHIHHGLSLNADHWAEFCQALCHQWQIPLVVEKVSVEGKDGVEANARTARYCAVEQAILTNEVFVTAHHLDDQVETFFLALKRGSGIQGLAAMQAVSFRQNMTLFRPLLTIDKKQIIAYAQQHQLHWINDESNENTNYDRNFLRHQALPKFTDRWSHFSKMVARSSQHCAEQQQLIEELLTPELTKYQDIEKRTLNIQDFSHFSHAKQQQLIRLWLKQYHIPMPSLAQLEQILSLIFAAQDKNPQLTLGRWTLRRHHSFIYLTAKIEPLSFLSHPLQAQDTFHLPAQLGYIERNQQEITYTFSGKTDRLQLPEALKQKVVNIRLQQKGKVKCYGRSQREEMKKIWQQHRIPVWERDRTPIVFIDDLFIGILSIRNRKIDP</sequence>
<evidence type="ECO:0000313" key="10">
    <source>
        <dbReference type="EMBL" id="TCP16662.1"/>
    </source>
</evidence>
<keyword evidence="5 8" id="KW-0547">Nucleotide-binding</keyword>
<dbReference type="AlphaFoldDB" id="A0A4R2N6W6"/>
<comment type="domain">
    <text evidence="8">The N-terminal region contains the highly conserved SGGXDS motif, predicted to be a P-loop motif involved in ATP binding.</text>
</comment>
<keyword evidence="11" id="KW-1185">Reference proteome</keyword>
<dbReference type="Pfam" id="PF01171">
    <property type="entry name" value="ATP_bind_3"/>
    <property type="match status" value="1"/>
</dbReference>
<keyword evidence="3 8" id="KW-0436">Ligase</keyword>
<evidence type="ECO:0000256" key="3">
    <source>
        <dbReference type="ARBA" id="ARBA00022598"/>
    </source>
</evidence>
<dbReference type="GO" id="GO:0006400">
    <property type="term" value="P:tRNA modification"/>
    <property type="evidence" value="ECO:0007669"/>
    <property type="project" value="UniProtKB-UniRule"/>
</dbReference>
<keyword evidence="2 8" id="KW-0963">Cytoplasm</keyword>
<dbReference type="GO" id="GO:0005524">
    <property type="term" value="F:ATP binding"/>
    <property type="evidence" value="ECO:0007669"/>
    <property type="project" value="UniProtKB-UniRule"/>
</dbReference>
<proteinExistence type="inferred from homology"/>
<dbReference type="PANTHER" id="PTHR43033">
    <property type="entry name" value="TRNA(ILE)-LYSIDINE SYNTHASE-RELATED"/>
    <property type="match status" value="1"/>
</dbReference>
<dbReference type="PANTHER" id="PTHR43033:SF1">
    <property type="entry name" value="TRNA(ILE)-LYSIDINE SYNTHASE-RELATED"/>
    <property type="match status" value="1"/>
</dbReference>
<organism evidence="10 11">
    <name type="scientific">Nicoletella semolina</name>
    <dbReference type="NCBI Taxonomy" id="271160"/>
    <lineage>
        <taxon>Bacteria</taxon>
        <taxon>Pseudomonadati</taxon>
        <taxon>Pseudomonadota</taxon>
        <taxon>Gammaproteobacteria</taxon>
        <taxon>Pasteurellales</taxon>
        <taxon>Pasteurellaceae</taxon>
        <taxon>Nicoletella</taxon>
    </lineage>
</organism>
<comment type="similarity">
    <text evidence="8">Belongs to the tRNA(Ile)-lysidine synthase family.</text>
</comment>
<dbReference type="Proteomes" id="UP000295537">
    <property type="component" value="Unassembled WGS sequence"/>
</dbReference>
<dbReference type="InterPro" id="IPR014729">
    <property type="entry name" value="Rossmann-like_a/b/a_fold"/>
</dbReference>
<dbReference type="InterPro" id="IPR011063">
    <property type="entry name" value="TilS/TtcA_N"/>
</dbReference>
<dbReference type="InterPro" id="IPR012796">
    <property type="entry name" value="Lysidine-tRNA-synth_C"/>
</dbReference>
<dbReference type="InterPro" id="IPR015262">
    <property type="entry name" value="tRNA_Ile_lys_synt_subst-bd"/>
</dbReference>
<protein>
    <recommendedName>
        <fullName evidence="8">tRNA(Ile)-lysidine synthase</fullName>
        <ecNumber evidence="8">6.3.4.19</ecNumber>
    </recommendedName>
    <alternativeName>
        <fullName evidence="8">tRNA(Ile)-2-lysyl-cytidine synthase</fullName>
    </alternativeName>
    <alternativeName>
        <fullName evidence="8">tRNA(Ile)-lysidine synthetase</fullName>
    </alternativeName>
</protein>
<gene>
    <name evidence="8" type="primary">tilS</name>
    <name evidence="10" type="ORF">EV693_11042</name>
</gene>
<evidence type="ECO:0000256" key="4">
    <source>
        <dbReference type="ARBA" id="ARBA00022694"/>
    </source>
</evidence>
<dbReference type="InterPro" id="IPR012094">
    <property type="entry name" value="tRNA_Ile_lys_synt"/>
</dbReference>
<keyword evidence="6 8" id="KW-0067">ATP-binding</keyword>
<evidence type="ECO:0000256" key="2">
    <source>
        <dbReference type="ARBA" id="ARBA00022490"/>
    </source>
</evidence>
<accession>A0A4R2N6W6</accession>
<dbReference type="NCBIfam" id="TIGR02433">
    <property type="entry name" value="lysidine_TilS_C"/>
    <property type="match status" value="1"/>
</dbReference>
<dbReference type="Gene3D" id="3.40.50.620">
    <property type="entry name" value="HUPs"/>
    <property type="match status" value="1"/>
</dbReference>
<dbReference type="OrthoDB" id="9807403at2"/>
<dbReference type="GO" id="GO:0032267">
    <property type="term" value="F:tRNA(Ile)-lysidine synthase activity"/>
    <property type="evidence" value="ECO:0007669"/>
    <property type="project" value="UniProtKB-EC"/>
</dbReference>
<dbReference type="SUPFAM" id="SSF82829">
    <property type="entry name" value="MesJ substrate recognition domain-like"/>
    <property type="match status" value="1"/>
</dbReference>
<dbReference type="SUPFAM" id="SSF56037">
    <property type="entry name" value="PheT/TilS domain"/>
    <property type="match status" value="1"/>
</dbReference>
<evidence type="ECO:0000256" key="6">
    <source>
        <dbReference type="ARBA" id="ARBA00022840"/>
    </source>
</evidence>
<feature type="domain" description="Lysidine-tRNA(Ile) synthetase C-terminal" evidence="9">
    <location>
        <begin position="369"/>
        <end position="422"/>
    </location>
</feature>
<dbReference type="EC" id="6.3.4.19" evidence="8"/>
<evidence type="ECO:0000256" key="7">
    <source>
        <dbReference type="ARBA" id="ARBA00048539"/>
    </source>
</evidence>
<comment type="catalytic activity">
    <reaction evidence="7 8">
        <text>cytidine(34) in tRNA(Ile2) + L-lysine + ATP = lysidine(34) in tRNA(Ile2) + AMP + diphosphate + H(+)</text>
        <dbReference type="Rhea" id="RHEA:43744"/>
        <dbReference type="Rhea" id="RHEA-COMP:10625"/>
        <dbReference type="Rhea" id="RHEA-COMP:10670"/>
        <dbReference type="ChEBI" id="CHEBI:15378"/>
        <dbReference type="ChEBI" id="CHEBI:30616"/>
        <dbReference type="ChEBI" id="CHEBI:32551"/>
        <dbReference type="ChEBI" id="CHEBI:33019"/>
        <dbReference type="ChEBI" id="CHEBI:82748"/>
        <dbReference type="ChEBI" id="CHEBI:83665"/>
        <dbReference type="ChEBI" id="CHEBI:456215"/>
        <dbReference type="EC" id="6.3.4.19"/>
    </reaction>
</comment>
<dbReference type="NCBIfam" id="TIGR02432">
    <property type="entry name" value="lysidine_TilS_N"/>
    <property type="match status" value="1"/>
</dbReference>
<evidence type="ECO:0000256" key="5">
    <source>
        <dbReference type="ARBA" id="ARBA00022741"/>
    </source>
</evidence>
<comment type="caution">
    <text evidence="10">The sequence shown here is derived from an EMBL/GenBank/DDBJ whole genome shotgun (WGS) entry which is preliminary data.</text>
</comment>
<dbReference type="InterPro" id="IPR012795">
    <property type="entry name" value="tRNA_Ile_lys_synt_N"/>
</dbReference>
<evidence type="ECO:0000313" key="11">
    <source>
        <dbReference type="Proteomes" id="UP000295537"/>
    </source>
</evidence>
<dbReference type="Pfam" id="PF11734">
    <property type="entry name" value="TilS_C"/>
    <property type="match status" value="1"/>
</dbReference>
<dbReference type="SMART" id="SM00977">
    <property type="entry name" value="TilS_C"/>
    <property type="match status" value="1"/>
</dbReference>
<dbReference type="SUPFAM" id="SSF52402">
    <property type="entry name" value="Adenine nucleotide alpha hydrolases-like"/>
    <property type="match status" value="1"/>
</dbReference>
<comment type="function">
    <text evidence="8">Ligates lysine onto the cytidine present at position 34 of the AUA codon-specific tRNA(Ile) that contains the anticodon CAU, in an ATP-dependent manner. Cytidine is converted to lysidine, thus changing the amino acid specificity of the tRNA from methionine to isoleucine.</text>
</comment>
<dbReference type="CDD" id="cd01992">
    <property type="entry name" value="TilS_N"/>
    <property type="match status" value="1"/>
</dbReference>